<accession>A9NNL5</accession>
<dbReference type="EMBL" id="BT071582">
    <property type="protein sequence ID" value="ACN41035.1"/>
    <property type="molecule type" value="mRNA"/>
</dbReference>
<dbReference type="PANTHER" id="PTHR33790:SF10">
    <property type="entry name" value="PROTEIN EARLY RESPONSIVE TO DEHYDRATION 15"/>
    <property type="match status" value="1"/>
</dbReference>
<proteinExistence type="evidence at transcript level"/>
<dbReference type="PANTHER" id="PTHR33790">
    <property type="entry name" value="OS05G0344200 PROTEIN"/>
    <property type="match status" value="1"/>
</dbReference>
<evidence type="ECO:0000313" key="1">
    <source>
        <dbReference type="EMBL" id="ABK22226.1"/>
    </source>
</evidence>
<dbReference type="AlphaFoldDB" id="A9NNL5"/>
<dbReference type="InterPro" id="IPR009818">
    <property type="entry name" value="PAM2_motif"/>
</dbReference>
<dbReference type="OMA" id="CSPRFIQ"/>
<protein>
    <submittedName>
        <fullName evidence="1">Uncharacterized protein</fullName>
    </submittedName>
</protein>
<dbReference type="EMBL" id="BT071144">
    <property type="protein sequence ID" value="ACN40618.1"/>
    <property type="molecule type" value="mRNA"/>
</dbReference>
<name>A9NNL5_PICSI</name>
<dbReference type="Pfam" id="PF07145">
    <property type="entry name" value="PAM2"/>
    <property type="match status" value="1"/>
</dbReference>
<evidence type="ECO:0000313" key="2">
    <source>
        <dbReference type="EMBL" id="ACN40618.1"/>
    </source>
</evidence>
<dbReference type="InterPro" id="IPR040414">
    <property type="entry name" value="CID1/CID2"/>
</dbReference>
<dbReference type="EMBL" id="EF082875">
    <property type="protein sequence ID" value="ABK22226.1"/>
    <property type="molecule type" value="mRNA"/>
</dbReference>
<evidence type="ECO:0000313" key="3">
    <source>
        <dbReference type="EMBL" id="ACN41035.1"/>
    </source>
</evidence>
<organism evidence="1">
    <name type="scientific">Picea sitchensis</name>
    <name type="common">Sitka spruce</name>
    <name type="synonym">Pinus sitchensis</name>
    <dbReference type="NCBI Taxonomy" id="3332"/>
    <lineage>
        <taxon>Eukaryota</taxon>
        <taxon>Viridiplantae</taxon>
        <taxon>Streptophyta</taxon>
        <taxon>Embryophyta</taxon>
        <taxon>Tracheophyta</taxon>
        <taxon>Spermatophyta</taxon>
        <taxon>Pinopsida</taxon>
        <taxon>Pinidae</taxon>
        <taxon>Conifers I</taxon>
        <taxon>Pinales</taxon>
        <taxon>Pinaceae</taxon>
        <taxon>Picea</taxon>
    </lineage>
</organism>
<sequence>MAVTSRGSSTLNPNAPLFIPLAYQQVEDFSPEWWNLVQSSPWFRDYWLRESYETFEDAESFADLFPETLEDTDEADEFSELESQLEEALLQCSTAVEGDVCTETDVTQHSTDANEREKEVVLLRSLNGKPCKPKFEAKHLEKPPHIVNVKTSPRWIHQPR</sequence>
<reference evidence="2" key="2">
    <citation type="submission" date="2009-02" db="EMBL/GenBank/DDBJ databases">
        <title>Full length sequence-verified cDNA sequences from Sitka spruce (Picea sitchensis).</title>
        <authorList>
            <person name="Reid K.E."/>
            <person name="Liao N."/>
            <person name="Ralph S."/>
            <person name="Kolosova N."/>
            <person name="Oddy C."/>
            <person name="Moore R."/>
            <person name="Mayo M."/>
            <person name="Wagner S."/>
            <person name="King J."/>
            <person name="Yanchuk A."/>
            <person name="Holt R."/>
            <person name="Jones S."/>
            <person name="Marra M."/>
            <person name="Ritland C.E."/>
            <person name="Ritland K."/>
            <person name="Bohlmann J."/>
        </authorList>
    </citation>
    <scope>NUCLEOTIDE SEQUENCE</scope>
    <source>
        <tissue evidence="3">Bark</tissue>
        <tissue evidence="2">Green portion of the leader tissue</tissue>
    </source>
</reference>
<reference evidence="1" key="1">
    <citation type="journal article" date="2008" name="BMC Genomics">
        <title>A conifer genomics resource of 200,000 spruce (Picea spp.) ESTs and 6,464 high-quality, sequence-finished full-length cDNAs for Sitka spruce (Picea sitchensis).</title>
        <authorList>
            <person name="Ralph S.G."/>
            <person name="Chun H.J."/>
            <person name="Kolosova N."/>
            <person name="Cooper D."/>
            <person name="Oddy C."/>
            <person name="Ritland C.E."/>
            <person name="Kirkpatrick R."/>
            <person name="Moore R."/>
            <person name="Barber S."/>
            <person name="Holt R.A."/>
            <person name="Jones S.J."/>
            <person name="Marra M.A."/>
            <person name="Douglas C.J."/>
            <person name="Ritland K."/>
            <person name="Bohlmann J."/>
        </authorList>
    </citation>
    <scope>NUCLEOTIDE SEQUENCE</scope>
    <source>
        <tissue evidence="1">Green portion of the leader tissue</tissue>
    </source>
</reference>